<reference evidence="2" key="2">
    <citation type="submission" date="2025-08" db="UniProtKB">
        <authorList>
            <consortium name="Ensembl"/>
        </authorList>
    </citation>
    <scope>IDENTIFICATION</scope>
</reference>
<feature type="chain" id="PRO_5003579073" evidence="1">
    <location>
        <begin position="21"/>
        <end position="40"/>
    </location>
</feature>
<dbReference type="Proteomes" id="UP000007875">
    <property type="component" value="Unassembled WGS sequence"/>
</dbReference>
<sequence>MNKIIFIFVLIGLLVGVKQTDSVDRRRWVLEVPENRPDGN</sequence>
<dbReference type="Ensembl" id="ENSCSAVT00000014408.1">
    <property type="protein sequence ID" value="ENSCSAVP00000014243.1"/>
    <property type="gene ID" value="ENSCSAVG00000008346.1"/>
</dbReference>
<accession>H2Z9H8</accession>
<dbReference type="InParanoid" id="H2Z9H8"/>
<feature type="signal peptide" evidence="1">
    <location>
        <begin position="1"/>
        <end position="20"/>
    </location>
</feature>
<dbReference type="AlphaFoldDB" id="H2Z9H8"/>
<keyword evidence="3" id="KW-1185">Reference proteome</keyword>
<dbReference type="HOGENOM" id="CLU_3299086_0_0_1"/>
<reference evidence="2" key="3">
    <citation type="submission" date="2025-09" db="UniProtKB">
        <authorList>
            <consortium name="Ensembl"/>
        </authorList>
    </citation>
    <scope>IDENTIFICATION</scope>
</reference>
<organism evidence="2 3">
    <name type="scientific">Ciona savignyi</name>
    <name type="common">Pacific transparent sea squirt</name>
    <dbReference type="NCBI Taxonomy" id="51511"/>
    <lineage>
        <taxon>Eukaryota</taxon>
        <taxon>Metazoa</taxon>
        <taxon>Chordata</taxon>
        <taxon>Tunicata</taxon>
        <taxon>Ascidiacea</taxon>
        <taxon>Phlebobranchia</taxon>
        <taxon>Cionidae</taxon>
        <taxon>Ciona</taxon>
    </lineage>
</organism>
<evidence type="ECO:0000313" key="3">
    <source>
        <dbReference type="Proteomes" id="UP000007875"/>
    </source>
</evidence>
<keyword evidence="1" id="KW-0732">Signal</keyword>
<evidence type="ECO:0000313" key="2">
    <source>
        <dbReference type="Ensembl" id="ENSCSAVP00000014243.1"/>
    </source>
</evidence>
<evidence type="ECO:0000256" key="1">
    <source>
        <dbReference type="SAM" id="SignalP"/>
    </source>
</evidence>
<protein>
    <submittedName>
        <fullName evidence="2">Uncharacterized protein</fullName>
    </submittedName>
</protein>
<proteinExistence type="predicted"/>
<name>H2Z9H8_CIOSA</name>
<reference evidence="3" key="1">
    <citation type="submission" date="2003-08" db="EMBL/GenBank/DDBJ databases">
        <authorList>
            <person name="Birren B."/>
            <person name="Nusbaum C."/>
            <person name="Abebe A."/>
            <person name="Abouelleil A."/>
            <person name="Adekoya E."/>
            <person name="Ait-zahra M."/>
            <person name="Allen N."/>
            <person name="Allen T."/>
            <person name="An P."/>
            <person name="Anderson M."/>
            <person name="Anderson S."/>
            <person name="Arachchi H."/>
            <person name="Armbruster J."/>
            <person name="Bachantsang P."/>
            <person name="Baldwin J."/>
            <person name="Barry A."/>
            <person name="Bayul T."/>
            <person name="Blitshsteyn B."/>
            <person name="Bloom T."/>
            <person name="Blye J."/>
            <person name="Boguslavskiy L."/>
            <person name="Borowsky M."/>
            <person name="Boukhgalter B."/>
            <person name="Brunache A."/>
            <person name="Butler J."/>
            <person name="Calixte N."/>
            <person name="Calvo S."/>
            <person name="Camarata J."/>
            <person name="Campo K."/>
            <person name="Chang J."/>
            <person name="Cheshatsang Y."/>
            <person name="Citroen M."/>
            <person name="Collymore A."/>
            <person name="Considine T."/>
            <person name="Cook A."/>
            <person name="Cooke P."/>
            <person name="Corum B."/>
            <person name="Cuomo C."/>
            <person name="David R."/>
            <person name="Dawoe T."/>
            <person name="Degray S."/>
            <person name="Dodge S."/>
            <person name="Dooley K."/>
            <person name="Dorje P."/>
            <person name="Dorjee K."/>
            <person name="Dorris L."/>
            <person name="Duffey N."/>
            <person name="Dupes A."/>
            <person name="Elkins T."/>
            <person name="Engels R."/>
            <person name="Erickson J."/>
            <person name="Farina A."/>
            <person name="Faro S."/>
            <person name="Ferreira P."/>
            <person name="Fischer H."/>
            <person name="Fitzgerald M."/>
            <person name="Foley K."/>
            <person name="Gage D."/>
            <person name="Galagan J."/>
            <person name="Gearin G."/>
            <person name="Gnerre S."/>
            <person name="Gnirke A."/>
            <person name="Goyette A."/>
            <person name="Graham J."/>
            <person name="Grandbois E."/>
            <person name="Gyaltsen K."/>
            <person name="Hafez N."/>
            <person name="Hagopian D."/>
            <person name="Hagos B."/>
            <person name="Hall J."/>
            <person name="Hatcher B."/>
            <person name="Heller A."/>
            <person name="Higgins H."/>
            <person name="Honan T."/>
            <person name="Horn A."/>
            <person name="Houde N."/>
            <person name="Hughes L."/>
            <person name="Hulme W."/>
            <person name="Husby E."/>
            <person name="Iliev I."/>
            <person name="Jaffe D."/>
            <person name="Jones C."/>
            <person name="Kamal M."/>
            <person name="Kamat A."/>
            <person name="Kamvysselis M."/>
            <person name="Karlsson E."/>
            <person name="Kells C."/>
            <person name="Kieu A."/>
            <person name="Kisner P."/>
            <person name="Kodira C."/>
            <person name="Kulbokas E."/>
            <person name="Labutti K."/>
            <person name="Lama D."/>
            <person name="Landers T."/>
            <person name="Leger J."/>
            <person name="Levine S."/>
            <person name="Lewis D."/>
            <person name="Lewis T."/>
            <person name="Lindblad-toh K."/>
            <person name="Liu X."/>
            <person name="Lokyitsang T."/>
            <person name="Lokyitsang Y."/>
            <person name="Lucien O."/>
            <person name="Lui A."/>
            <person name="Ma L.J."/>
            <person name="Mabbitt R."/>
            <person name="Macdonald J."/>
            <person name="Maclean C."/>
            <person name="Major J."/>
            <person name="Manning J."/>
            <person name="Marabella R."/>
            <person name="Maru K."/>
            <person name="Matthews C."/>
            <person name="Mauceli E."/>
            <person name="Mccarthy M."/>
            <person name="Mcdonough S."/>
            <person name="Mcghee T."/>
            <person name="Meldrim J."/>
            <person name="Meneus L."/>
            <person name="Mesirov J."/>
            <person name="Mihalev A."/>
            <person name="Mihova T."/>
            <person name="Mikkelsen T."/>
            <person name="Mlenga V."/>
            <person name="Moru K."/>
            <person name="Mozes J."/>
            <person name="Mulrain L."/>
            <person name="Munson G."/>
            <person name="Naylor J."/>
            <person name="Newes C."/>
            <person name="Nguyen C."/>
            <person name="Nguyen N."/>
            <person name="Nguyen T."/>
            <person name="Nicol R."/>
            <person name="Nielsen C."/>
            <person name="Nizzari M."/>
            <person name="Norbu C."/>
            <person name="Norbu N."/>
            <person name="O'donnell P."/>
            <person name="Okoawo O."/>
            <person name="O'leary S."/>
            <person name="Omotosho B."/>
            <person name="O'neill K."/>
            <person name="Osman S."/>
            <person name="Parker S."/>
            <person name="Perrin D."/>
            <person name="Phunkhang P."/>
            <person name="Piqani B."/>
            <person name="Purcell S."/>
            <person name="Rachupka T."/>
            <person name="Ramasamy U."/>
            <person name="Rameau R."/>
            <person name="Ray V."/>
            <person name="Raymond C."/>
            <person name="Retta R."/>
            <person name="Richardson S."/>
            <person name="Rise C."/>
            <person name="Rodriguez J."/>
            <person name="Rogers J."/>
            <person name="Rogov P."/>
            <person name="Rutman M."/>
            <person name="Schupbach R."/>
            <person name="Seaman C."/>
            <person name="Settipalli S."/>
            <person name="Sharpe T."/>
            <person name="Sheridan J."/>
            <person name="Sherpa N."/>
            <person name="Shi J."/>
            <person name="Smirnov S."/>
            <person name="Smith C."/>
            <person name="Sougnez C."/>
            <person name="Spencer B."/>
            <person name="Stalker J."/>
            <person name="Stange-thomann N."/>
            <person name="Stavropoulos S."/>
            <person name="Stetson K."/>
            <person name="Stone C."/>
            <person name="Stone S."/>
            <person name="Stubbs M."/>
            <person name="Talamas J."/>
            <person name="Tchuinga P."/>
            <person name="Tenzing P."/>
            <person name="Tesfaye S."/>
            <person name="Theodore J."/>
            <person name="Thoulutsang Y."/>
            <person name="Topham K."/>
            <person name="Towey S."/>
            <person name="Tsamla T."/>
            <person name="Tsomo N."/>
            <person name="Vallee D."/>
            <person name="Vassiliev H."/>
            <person name="Venkataraman V."/>
            <person name="Vinson J."/>
            <person name="Vo A."/>
            <person name="Wade C."/>
            <person name="Wang S."/>
            <person name="Wangchuk T."/>
            <person name="Wangdi T."/>
            <person name="Whittaker C."/>
            <person name="Wilkinson J."/>
            <person name="Wu Y."/>
            <person name="Wyman D."/>
            <person name="Yadav S."/>
            <person name="Yang S."/>
            <person name="Yang X."/>
            <person name="Yeager S."/>
            <person name="Yee E."/>
            <person name="Young G."/>
            <person name="Zainoun J."/>
            <person name="Zembeck L."/>
            <person name="Zimmer A."/>
            <person name="Zody M."/>
            <person name="Lander E."/>
        </authorList>
    </citation>
    <scope>NUCLEOTIDE SEQUENCE [LARGE SCALE GENOMIC DNA]</scope>
</reference>